<dbReference type="AlphaFoldDB" id="A0A917D249"/>
<reference evidence="14" key="1">
    <citation type="journal article" date="2014" name="Int. J. Syst. Evol. Microbiol.">
        <title>Complete genome sequence of Corynebacterium casei LMG S-19264T (=DSM 44701T), isolated from a smear-ripened cheese.</title>
        <authorList>
            <consortium name="US DOE Joint Genome Institute (JGI-PGF)"/>
            <person name="Walter F."/>
            <person name="Albersmeier A."/>
            <person name="Kalinowski J."/>
            <person name="Ruckert C."/>
        </authorList>
    </citation>
    <scope>NUCLEOTIDE SEQUENCE</scope>
    <source>
        <strain evidence="14">CGMCC 1.12987</strain>
    </source>
</reference>
<evidence type="ECO:0000256" key="7">
    <source>
        <dbReference type="ARBA" id="ARBA00022989"/>
    </source>
</evidence>
<reference evidence="14" key="2">
    <citation type="submission" date="2020-09" db="EMBL/GenBank/DDBJ databases">
        <authorList>
            <person name="Sun Q."/>
            <person name="Zhou Y."/>
        </authorList>
    </citation>
    <scope>NUCLEOTIDE SEQUENCE</scope>
    <source>
        <strain evidence="14">CGMCC 1.12987</strain>
    </source>
</reference>
<keyword evidence="3 12" id="KW-1003">Cell membrane</keyword>
<evidence type="ECO:0000256" key="12">
    <source>
        <dbReference type="HAMAP-Rule" id="MF_01811"/>
    </source>
</evidence>
<dbReference type="Proteomes" id="UP000644756">
    <property type="component" value="Unassembled WGS sequence"/>
</dbReference>
<dbReference type="Pfam" id="PF02096">
    <property type="entry name" value="60KD_IMP"/>
    <property type="match status" value="1"/>
</dbReference>
<evidence type="ECO:0000256" key="9">
    <source>
        <dbReference type="ARBA" id="ARBA00023139"/>
    </source>
</evidence>
<dbReference type="PANTHER" id="PTHR12428">
    <property type="entry name" value="OXA1"/>
    <property type="match status" value="1"/>
</dbReference>
<evidence type="ECO:0000256" key="6">
    <source>
        <dbReference type="ARBA" id="ARBA00022927"/>
    </source>
</evidence>
<evidence type="ECO:0000313" key="15">
    <source>
        <dbReference type="Proteomes" id="UP000644756"/>
    </source>
</evidence>
<dbReference type="NCBIfam" id="TIGR03592">
    <property type="entry name" value="yidC_oxa1_cterm"/>
    <property type="match status" value="1"/>
</dbReference>
<accession>A0A917D249</accession>
<dbReference type="InterPro" id="IPR001708">
    <property type="entry name" value="YidC/ALB3/OXA1/COX18"/>
</dbReference>
<feature type="transmembrane region" description="Helical" evidence="12">
    <location>
        <begin position="140"/>
        <end position="164"/>
    </location>
</feature>
<dbReference type="HAMAP" id="MF_01811">
    <property type="entry name" value="YidC_type2"/>
    <property type="match status" value="1"/>
</dbReference>
<protein>
    <recommendedName>
        <fullName evidence="12">Membrane protein insertase YidC</fullName>
    </recommendedName>
    <alternativeName>
        <fullName evidence="12">Foldase YidC</fullName>
    </alternativeName>
    <alternativeName>
        <fullName evidence="12">Membrane integrase YidC</fullName>
    </alternativeName>
    <alternativeName>
        <fullName evidence="12">Membrane protein YidC</fullName>
    </alternativeName>
</protein>
<dbReference type="PANTHER" id="PTHR12428:SF65">
    <property type="entry name" value="CYTOCHROME C OXIDASE ASSEMBLY PROTEIN COX18, MITOCHONDRIAL"/>
    <property type="match status" value="1"/>
</dbReference>
<keyword evidence="15" id="KW-1185">Reference proteome</keyword>
<evidence type="ECO:0000256" key="4">
    <source>
        <dbReference type="ARBA" id="ARBA00022692"/>
    </source>
</evidence>
<name>A0A917D249_9BACL</name>
<feature type="transmembrane region" description="Helical" evidence="12">
    <location>
        <begin position="184"/>
        <end position="202"/>
    </location>
</feature>
<evidence type="ECO:0000256" key="10">
    <source>
        <dbReference type="ARBA" id="ARBA00023186"/>
    </source>
</evidence>
<dbReference type="InterPro" id="IPR028055">
    <property type="entry name" value="YidC/Oxa/ALB_C"/>
</dbReference>
<feature type="transmembrane region" description="Helical" evidence="12">
    <location>
        <begin position="238"/>
        <end position="254"/>
    </location>
</feature>
<keyword evidence="4 12" id="KW-0812">Transmembrane</keyword>
<keyword evidence="11 12" id="KW-0449">Lipoprotein</keyword>
<evidence type="ECO:0000256" key="2">
    <source>
        <dbReference type="ARBA" id="ARBA00022448"/>
    </source>
</evidence>
<sequence>MINRSVFASLNKHAWKLIPLSLLLLLSGCGSVTEPIDAQTTGWFNHYFIYSFSRLITFLAGLFNGNYGLSIILVTLLVRGALLPLMLRQYRAQANMRAKMMELQPELQALKDKYKDAVKGSEAQKNMQTEMMQLYQKHQINPLGMGCLPLLIQLPFLYAFYYAIRRTPEIASHSFLWFNLGHPDHILPIAAAIIYFVQFKISQQGSTPEQQKQMAFIGLLSPIMMGLFSFTAPAALPLYWTVGGCFLIFQSWLAKRLYPAPQVQHTQQKS</sequence>
<evidence type="ECO:0000256" key="3">
    <source>
        <dbReference type="ARBA" id="ARBA00022475"/>
    </source>
</evidence>
<dbReference type="GO" id="GO:0015031">
    <property type="term" value="P:protein transport"/>
    <property type="evidence" value="ECO:0007669"/>
    <property type="project" value="UniProtKB-KW"/>
</dbReference>
<keyword evidence="6 12" id="KW-0653">Protein transport</keyword>
<dbReference type="PROSITE" id="PS51257">
    <property type="entry name" value="PROKAR_LIPOPROTEIN"/>
    <property type="match status" value="1"/>
</dbReference>
<comment type="similarity">
    <text evidence="12">Belongs to the OXA1/ALB3/YidC family. Type 2 subfamily.</text>
</comment>
<comment type="caution">
    <text evidence="14">The sequence shown here is derived from an EMBL/GenBank/DDBJ whole genome shotgun (WGS) entry which is preliminary data.</text>
</comment>
<evidence type="ECO:0000256" key="11">
    <source>
        <dbReference type="ARBA" id="ARBA00023288"/>
    </source>
</evidence>
<dbReference type="PRINTS" id="PR00701">
    <property type="entry name" value="60KDINNERMP"/>
</dbReference>
<comment type="function">
    <text evidence="12">Required for the insertion and/or proper folding and/or complex formation of integral membrane proteins into the membrane. Involved in integration of membrane proteins that insert both dependently and independently of the Sec translocase complex, as well as at least some lipoproteins.</text>
</comment>
<keyword evidence="9" id="KW-0564">Palmitate</keyword>
<proteinExistence type="inferred from homology"/>
<keyword evidence="10 12" id="KW-0143">Chaperone</keyword>
<gene>
    <name evidence="14" type="primary">yidC1</name>
    <name evidence="12" type="synonym">yidC</name>
    <name evidence="14" type="ORF">GCM10010916_21120</name>
</gene>
<comment type="subcellular location">
    <subcellularLocation>
        <location evidence="1 12">Cell membrane</location>
        <topology evidence="1 12">Multi-pass membrane protein</topology>
    </subcellularLocation>
</comment>
<dbReference type="InterPro" id="IPR023060">
    <property type="entry name" value="YidC/YidC1/YidC2_Firmicutes"/>
</dbReference>
<dbReference type="GO" id="GO:0051205">
    <property type="term" value="P:protein insertion into membrane"/>
    <property type="evidence" value="ECO:0007669"/>
    <property type="project" value="TreeGrafter"/>
</dbReference>
<keyword evidence="2 12" id="KW-0813">Transport</keyword>
<evidence type="ECO:0000256" key="5">
    <source>
        <dbReference type="ARBA" id="ARBA00022729"/>
    </source>
</evidence>
<dbReference type="RefSeq" id="WP_188531035.1">
    <property type="nucleotide sequence ID" value="NZ_BMGR01000006.1"/>
</dbReference>
<evidence type="ECO:0000256" key="1">
    <source>
        <dbReference type="ARBA" id="ARBA00004651"/>
    </source>
</evidence>
<organism evidence="14 15">
    <name type="scientific">Paenibacillus abyssi</name>
    <dbReference type="NCBI Taxonomy" id="1340531"/>
    <lineage>
        <taxon>Bacteria</taxon>
        <taxon>Bacillati</taxon>
        <taxon>Bacillota</taxon>
        <taxon>Bacilli</taxon>
        <taxon>Bacillales</taxon>
        <taxon>Paenibacillaceae</taxon>
        <taxon>Paenibacillus</taxon>
    </lineage>
</organism>
<evidence type="ECO:0000259" key="13">
    <source>
        <dbReference type="Pfam" id="PF02096"/>
    </source>
</evidence>
<feature type="transmembrane region" description="Helical" evidence="12">
    <location>
        <begin position="55"/>
        <end position="78"/>
    </location>
</feature>
<dbReference type="CDD" id="cd20070">
    <property type="entry name" value="5TM_YidC_Alb3"/>
    <property type="match status" value="1"/>
</dbReference>
<evidence type="ECO:0000256" key="8">
    <source>
        <dbReference type="ARBA" id="ARBA00023136"/>
    </source>
</evidence>
<dbReference type="GO" id="GO:0005886">
    <property type="term" value="C:plasma membrane"/>
    <property type="evidence" value="ECO:0007669"/>
    <property type="project" value="UniProtKB-SubCell"/>
</dbReference>
<keyword evidence="8 12" id="KW-0472">Membrane</keyword>
<feature type="domain" description="Membrane insertase YidC/Oxa/ALB C-terminal" evidence="13">
    <location>
        <begin position="67"/>
        <end position="255"/>
    </location>
</feature>
<dbReference type="EMBL" id="BMGR01000006">
    <property type="protein sequence ID" value="GGG03816.1"/>
    <property type="molecule type" value="Genomic_DNA"/>
</dbReference>
<evidence type="ECO:0000313" key="14">
    <source>
        <dbReference type="EMBL" id="GGG03816.1"/>
    </source>
</evidence>
<keyword evidence="5 12" id="KW-0732">Signal</keyword>
<dbReference type="GO" id="GO:0032977">
    <property type="term" value="F:membrane insertase activity"/>
    <property type="evidence" value="ECO:0007669"/>
    <property type="project" value="InterPro"/>
</dbReference>
<dbReference type="InterPro" id="IPR047196">
    <property type="entry name" value="YidC_ALB_C"/>
</dbReference>
<keyword evidence="7 12" id="KW-1133">Transmembrane helix</keyword>